<dbReference type="Gramene" id="KQK02953">
    <property type="protein sequence ID" value="KQK02953"/>
    <property type="gene ID" value="BRADI_2g04628v3"/>
</dbReference>
<keyword evidence="5" id="KW-0238">DNA-binding</keyword>
<feature type="domain" description="C3H1-type" evidence="8">
    <location>
        <begin position="48"/>
        <end position="75"/>
    </location>
</feature>
<feature type="domain" description="C3H1-type" evidence="8">
    <location>
        <begin position="12"/>
        <end position="40"/>
    </location>
</feature>
<feature type="zinc finger region" description="C3H1-type" evidence="6">
    <location>
        <begin position="12"/>
        <end position="40"/>
    </location>
</feature>
<dbReference type="FunFam" id="4.10.1000.10:FF:000003">
    <property type="entry name" value="Zinc finger CCCH domain-containing protein"/>
    <property type="match status" value="1"/>
</dbReference>
<dbReference type="OrthoDB" id="410307at2759"/>
<dbReference type="SMART" id="SM00356">
    <property type="entry name" value="ZnF_C3H1"/>
    <property type="match status" value="2"/>
</dbReference>
<dbReference type="GO" id="GO:0051252">
    <property type="term" value="P:regulation of RNA metabolic process"/>
    <property type="evidence" value="ECO:0007669"/>
    <property type="project" value="UniProtKB-ARBA"/>
</dbReference>
<dbReference type="InterPro" id="IPR036855">
    <property type="entry name" value="Znf_CCCH_sf"/>
</dbReference>
<gene>
    <name evidence="9" type="ORF">BRADI_2g04628v3</name>
</gene>
<dbReference type="EnsemblPlants" id="KQK02953">
    <property type="protein sequence ID" value="KQK02953"/>
    <property type="gene ID" value="BRADI_2g04628v3"/>
</dbReference>
<reference evidence="9 10" key="1">
    <citation type="journal article" date="2010" name="Nature">
        <title>Genome sequencing and analysis of the model grass Brachypodium distachyon.</title>
        <authorList>
            <consortium name="International Brachypodium Initiative"/>
        </authorList>
    </citation>
    <scope>NUCLEOTIDE SEQUENCE [LARGE SCALE GENOMIC DNA]</scope>
    <source>
        <strain evidence="9 10">Bd21</strain>
    </source>
</reference>
<dbReference type="GO" id="GO:0008270">
    <property type="term" value="F:zinc ion binding"/>
    <property type="evidence" value="ECO:0007669"/>
    <property type="project" value="UniProtKB-KW"/>
</dbReference>
<evidence type="ECO:0000313" key="11">
    <source>
        <dbReference type="Proteomes" id="UP000008810"/>
    </source>
</evidence>
<feature type="compositionally biased region" description="Polar residues" evidence="7">
    <location>
        <begin position="97"/>
        <end position="111"/>
    </location>
</feature>
<accession>A0A0Q3JWX1</accession>
<evidence type="ECO:0000256" key="4">
    <source>
        <dbReference type="ARBA" id="ARBA00022833"/>
    </source>
</evidence>
<dbReference type="InterPro" id="IPR000571">
    <property type="entry name" value="Znf_CCCH"/>
</dbReference>
<dbReference type="GO" id="GO:0003677">
    <property type="term" value="F:DNA binding"/>
    <property type="evidence" value="ECO:0007669"/>
    <property type="project" value="UniProtKB-KW"/>
</dbReference>
<protein>
    <recommendedName>
        <fullName evidence="8">C3H1-type domain-containing protein</fullName>
    </recommendedName>
</protein>
<dbReference type="Proteomes" id="UP000008810">
    <property type="component" value="Chromosome 2"/>
</dbReference>
<evidence type="ECO:0000256" key="3">
    <source>
        <dbReference type="ARBA" id="ARBA00022771"/>
    </source>
</evidence>
<dbReference type="PROSITE" id="PS50103">
    <property type="entry name" value="ZF_C3H1"/>
    <property type="match status" value="2"/>
</dbReference>
<keyword evidence="2" id="KW-0677">Repeat</keyword>
<evidence type="ECO:0000313" key="9">
    <source>
        <dbReference type="EMBL" id="KQK02953.1"/>
    </source>
</evidence>
<dbReference type="ExpressionAtlas" id="A0A0Q3JWX1">
    <property type="expression patterns" value="baseline"/>
</dbReference>
<dbReference type="GO" id="GO:0010468">
    <property type="term" value="P:regulation of gene expression"/>
    <property type="evidence" value="ECO:0007669"/>
    <property type="project" value="UniProtKB-ARBA"/>
</dbReference>
<reference evidence="9" key="2">
    <citation type="submission" date="2017-06" db="EMBL/GenBank/DDBJ databases">
        <title>WGS assembly of Brachypodium distachyon.</title>
        <authorList>
            <consortium name="The International Brachypodium Initiative"/>
            <person name="Lucas S."/>
            <person name="Harmon-Smith M."/>
            <person name="Lail K."/>
            <person name="Tice H."/>
            <person name="Grimwood J."/>
            <person name="Bruce D."/>
            <person name="Barry K."/>
            <person name="Shu S."/>
            <person name="Lindquist E."/>
            <person name="Wang M."/>
            <person name="Pitluck S."/>
            <person name="Vogel J.P."/>
            <person name="Garvin D.F."/>
            <person name="Mockler T.C."/>
            <person name="Schmutz J."/>
            <person name="Rokhsar D."/>
            <person name="Bevan M.W."/>
        </authorList>
    </citation>
    <scope>NUCLEOTIDE SEQUENCE</scope>
    <source>
        <strain evidence="9">Bd21</strain>
    </source>
</reference>
<dbReference type="STRING" id="15368.A0A0Q3JWX1"/>
<dbReference type="InParanoid" id="A0A0Q3JWX1"/>
<name>A0A0Q3JWX1_BRADI</name>
<evidence type="ECO:0000259" key="8">
    <source>
        <dbReference type="PROSITE" id="PS50103"/>
    </source>
</evidence>
<proteinExistence type="predicted"/>
<feature type="non-terminal residue" evidence="9">
    <location>
        <position position="1"/>
    </location>
</feature>
<dbReference type="PANTHER" id="PTHR12547">
    <property type="entry name" value="CCCH ZINC FINGER/TIS11-RELATED"/>
    <property type="match status" value="1"/>
</dbReference>
<dbReference type="InterPro" id="IPR045877">
    <property type="entry name" value="ZFP36-like"/>
</dbReference>
<evidence type="ECO:0000313" key="10">
    <source>
        <dbReference type="EnsemblPlants" id="KQK02953"/>
    </source>
</evidence>
<keyword evidence="11" id="KW-1185">Reference proteome</keyword>
<dbReference type="Gene3D" id="4.10.1000.10">
    <property type="entry name" value="Zinc finger, CCCH-type"/>
    <property type="match status" value="1"/>
</dbReference>
<dbReference type="GO" id="GO:0003729">
    <property type="term" value="F:mRNA binding"/>
    <property type="evidence" value="ECO:0007669"/>
    <property type="project" value="InterPro"/>
</dbReference>
<organism evidence="9">
    <name type="scientific">Brachypodium distachyon</name>
    <name type="common">Purple false brome</name>
    <name type="synonym">Trachynia distachya</name>
    <dbReference type="NCBI Taxonomy" id="15368"/>
    <lineage>
        <taxon>Eukaryota</taxon>
        <taxon>Viridiplantae</taxon>
        <taxon>Streptophyta</taxon>
        <taxon>Embryophyta</taxon>
        <taxon>Tracheophyta</taxon>
        <taxon>Spermatophyta</taxon>
        <taxon>Magnoliopsida</taxon>
        <taxon>Liliopsida</taxon>
        <taxon>Poales</taxon>
        <taxon>Poaceae</taxon>
        <taxon>BOP clade</taxon>
        <taxon>Pooideae</taxon>
        <taxon>Stipodae</taxon>
        <taxon>Brachypodieae</taxon>
        <taxon>Brachypodium</taxon>
    </lineage>
</organism>
<sequence length="156" mass="17305">HFLDTAPPAALFYKTKLCVNYDTSGTCMFGADCAFAHGTVELRRPRVEDGRMCYNFMYKGTCYCGENCIFSHASAAPGLAIRNPWELMPVEARRSETTPSVTVRSETSSASGRAFPPAVHQVPQEQEAAGGRRISNLERLSRKKTTGIYGDWPEQF</sequence>
<dbReference type="EMBL" id="CM000881">
    <property type="protein sequence ID" value="KQK02953.1"/>
    <property type="molecule type" value="Genomic_DNA"/>
</dbReference>
<keyword evidence="1 6" id="KW-0479">Metal-binding</keyword>
<evidence type="ECO:0000256" key="1">
    <source>
        <dbReference type="ARBA" id="ARBA00022723"/>
    </source>
</evidence>
<dbReference type="SUPFAM" id="SSF90229">
    <property type="entry name" value="CCCH zinc finger"/>
    <property type="match status" value="2"/>
</dbReference>
<evidence type="ECO:0000256" key="2">
    <source>
        <dbReference type="ARBA" id="ARBA00022737"/>
    </source>
</evidence>
<evidence type="ECO:0000256" key="5">
    <source>
        <dbReference type="ARBA" id="ARBA00023125"/>
    </source>
</evidence>
<keyword evidence="4 6" id="KW-0862">Zinc</keyword>
<evidence type="ECO:0000256" key="7">
    <source>
        <dbReference type="SAM" id="MobiDB-lite"/>
    </source>
</evidence>
<reference evidence="10" key="3">
    <citation type="submission" date="2018-08" db="UniProtKB">
        <authorList>
            <consortium name="EnsemblPlants"/>
        </authorList>
    </citation>
    <scope>IDENTIFICATION</scope>
    <source>
        <strain evidence="10">cv. Bd21</strain>
    </source>
</reference>
<evidence type="ECO:0000256" key="6">
    <source>
        <dbReference type="PROSITE-ProRule" id="PRU00723"/>
    </source>
</evidence>
<feature type="region of interest" description="Disordered" evidence="7">
    <location>
        <begin position="96"/>
        <end position="130"/>
    </location>
</feature>
<dbReference type="AlphaFoldDB" id="A0A0Q3JWX1"/>
<dbReference type="PANTHER" id="PTHR12547:SF167">
    <property type="entry name" value="ZINC FINGER CCCH DOMAIN-CONTAINING PROTEIN 1"/>
    <property type="match status" value="1"/>
</dbReference>
<feature type="zinc finger region" description="C3H1-type" evidence="6">
    <location>
        <begin position="48"/>
        <end position="75"/>
    </location>
</feature>
<dbReference type="Pfam" id="PF25427">
    <property type="entry name" value="zf-CCCH_UNK"/>
    <property type="match status" value="1"/>
</dbReference>
<keyword evidence="3 6" id="KW-0863">Zinc-finger</keyword>